<reference evidence="6 7" key="1">
    <citation type="submission" date="2023-05" db="EMBL/GenBank/DDBJ databases">
        <title>B98-5 Cell Line De Novo Hybrid Assembly: An Optical Mapping Approach.</title>
        <authorList>
            <person name="Kananen K."/>
            <person name="Auerbach J.A."/>
            <person name="Kautto E."/>
            <person name="Blachly J.S."/>
        </authorList>
    </citation>
    <scope>NUCLEOTIDE SEQUENCE [LARGE SCALE GENOMIC DNA]</scope>
    <source>
        <strain evidence="6">B95-8</strain>
        <tissue evidence="6">Cell line</tissue>
    </source>
</reference>
<dbReference type="Proteomes" id="UP001266305">
    <property type="component" value="Unassembled WGS sequence"/>
</dbReference>
<evidence type="ECO:0000256" key="3">
    <source>
        <dbReference type="ARBA" id="ARBA00023004"/>
    </source>
</evidence>
<evidence type="ECO:0000256" key="2">
    <source>
        <dbReference type="ARBA" id="ARBA00022723"/>
    </source>
</evidence>
<organism evidence="6 7">
    <name type="scientific">Saguinus oedipus</name>
    <name type="common">Cotton-top tamarin</name>
    <name type="synonym">Oedipomidas oedipus</name>
    <dbReference type="NCBI Taxonomy" id="9490"/>
    <lineage>
        <taxon>Eukaryota</taxon>
        <taxon>Metazoa</taxon>
        <taxon>Chordata</taxon>
        <taxon>Craniata</taxon>
        <taxon>Vertebrata</taxon>
        <taxon>Euteleostomi</taxon>
        <taxon>Mammalia</taxon>
        <taxon>Eutheria</taxon>
        <taxon>Euarchontoglires</taxon>
        <taxon>Primates</taxon>
        <taxon>Haplorrhini</taxon>
        <taxon>Platyrrhini</taxon>
        <taxon>Cebidae</taxon>
        <taxon>Callitrichinae</taxon>
        <taxon>Saguinus</taxon>
    </lineage>
</organism>
<dbReference type="InterPro" id="IPR036400">
    <property type="entry name" value="Cyt_B5-like_heme/steroid_sf"/>
</dbReference>
<dbReference type="PROSITE" id="PS50255">
    <property type="entry name" value="CYTOCHROME_B5_2"/>
    <property type="match status" value="1"/>
</dbReference>
<dbReference type="Pfam" id="PF00173">
    <property type="entry name" value="Cyt-b5"/>
    <property type="match status" value="1"/>
</dbReference>
<evidence type="ECO:0000256" key="1">
    <source>
        <dbReference type="ARBA" id="ARBA00022617"/>
    </source>
</evidence>
<accession>A0ABQ9V3G6</accession>
<dbReference type="InterPro" id="IPR001199">
    <property type="entry name" value="Cyt_B5-like_heme/steroid-bd"/>
</dbReference>
<dbReference type="PANTHER" id="PTHR19359:SF95">
    <property type="entry name" value="CYTOCHROME B5 TYPE B"/>
    <property type="match status" value="1"/>
</dbReference>
<evidence type="ECO:0000313" key="7">
    <source>
        <dbReference type="Proteomes" id="UP001266305"/>
    </source>
</evidence>
<comment type="caution">
    <text evidence="6">The sequence shown here is derived from an EMBL/GenBank/DDBJ whole genome shotgun (WGS) entry which is preliminary data.</text>
</comment>
<name>A0ABQ9V3G6_SAGOE</name>
<dbReference type="SUPFAM" id="SSF55856">
    <property type="entry name" value="Cytochrome b5-like heme/steroid binding domain"/>
    <property type="match status" value="1"/>
</dbReference>
<evidence type="ECO:0000313" key="6">
    <source>
        <dbReference type="EMBL" id="KAK2103671.1"/>
    </source>
</evidence>
<proteinExistence type="inferred from homology"/>
<evidence type="ECO:0000259" key="5">
    <source>
        <dbReference type="PROSITE" id="PS50255"/>
    </source>
</evidence>
<sequence length="74" mass="8300">MATAEASRSDEKVQGVGTSTTYYQLEEVVTQNSLKELWLVIHGRLYNVTLFIEEHPGREDVLLQQAVADASESF</sequence>
<keyword evidence="1" id="KW-0349">Heme</keyword>
<gene>
    <name evidence="6" type="primary">CYB5B_1</name>
    <name evidence="6" type="ORF">P7K49_017527</name>
</gene>
<comment type="similarity">
    <text evidence="4">Belongs to the cytochrome b5 family.</text>
</comment>
<feature type="domain" description="Cytochrome b5 heme-binding" evidence="5">
    <location>
        <begin position="20"/>
        <end position="74"/>
    </location>
</feature>
<keyword evidence="2" id="KW-0479">Metal-binding</keyword>
<dbReference type="InterPro" id="IPR050668">
    <property type="entry name" value="Cytochrome_b5"/>
</dbReference>
<dbReference type="PANTHER" id="PTHR19359">
    <property type="entry name" value="CYTOCHROME B5"/>
    <property type="match status" value="1"/>
</dbReference>
<keyword evidence="3" id="KW-0408">Iron</keyword>
<protein>
    <submittedName>
        <fullName evidence="6">Cytochrome b5 type B (Outer mitochondrial membrane)</fullName>
    </submittedName>
</protein>
<evidence type="ECO:0000256" key="4">
    <source>
        <dbReference type="ARBA" id="ARBA00038168"/>
    </source>
</evidence>
<keyword evidence="7" id="KW-1185">Reference proteome</keyword>
<dbReference type="EMBL" id="JASSZA010000008">
    <property type="protein sequence ID" value="KAK2103671.1"/>
    <property type="molecule type" value="Genomic_DNA"/>
</dbReference>
<dbReference type="Gene3D" id="3.10.120.10">
    <property type="entry name" value="Cytochrome b5-like heme/steroid binding domain"/>
    <property type="match status" value="1"/>
</dbReference>